<accession>A0ABQ8NT41</accession>
<feature type="transmembrane region" description="Helical" evidence="2">
    <location>
        <begin position="491"/>
        <end position="517"/>
    </location>
</feature>
<evidence type="ECO:0000256" key="1">
    <source>
        <dbReference type="SAM" id="MobiDB-lite"/>
    </source>
</evidence>
<dbReference type="PANTHER" id="PTHR23244:SF490">
    <property type="entry name" value="KELCH REPEAT PROTEIN"/>
    <property type="match status" value="1"/>
</dbReference>
<evidence type="ECO:0000313" key="4">
    <source>
        <dbReference type="EMBL" id="KAI6300358.1"/>
    </source>
</evidence>
<evidence type="ECO:0000313" key="5">
    <source>
        <dbReference type="Proteomes" id="UP001059893"/>
    </source>
</evidence>
<keyword evidence="2" id="KW-0812">Transmembrane</keyword>
<sequence length="595" mass="64153">MIEAVMSLHRHATSWRSVLFAVATCIASCQAFDWQASHSVAVLGNYLYIHGGRTTRQVAGQDAGWSPENTTWAIPIDKSWSVGSGSFEKYAIEDPDFVSTARPAMWPDPSGTRMYTWGGASIDEKANRNSNEPRLTTFVRESNTSAGGKWERGRDKPKASSGQELIHRTHLGSWTSCNGLGFYMGGYLFTATDNSTELWGTKKRTLPGLLIYDMKDGTWTNQTADAFGQGARRGTHLDGYAVCLPTLGTKNQGIVVLTAGRQATVNNDGDSEPVPMDRVTFYDIGTRTWHTQKTTGVQTPSQGRRRGCAVAATDATSRDRTGAYEIFMFGGLGLTPADLWVLTVPGFRWFQAPPTGLPPTARSSLDCAVAGRAQRQMIAVGGDDENKSAADAWDRPDDWPRNMQVLDLTSLEWSGDYAADAPPYRPPAMVADWNRDGGLAAVQWEDLSTRALFADVLDGRPGDGQQGRSPPSAGGAPTDPSGSAETGGTDVAAIAGGVAGGVGAVLVAAAAGFYFCWYRPRRRRVGEPAVEDVGGPGRGQWHQAPEVVQDVQRPQKYQGGLKDMAGSPVAQAELESSCTPPVHELDMYTRRHELA</sequence>
<evidence type="ECO:0000256" key="3">
    <source>
        <dbReference type="SAM" id="SignalP"/>
    </source>
</evidence>
<dbReference type="InterPro" id="IPR011043">
    <property type="entry name" value="Gal_Oxase/kelch_b-propeller"/>
</dbReference>
<dbReference type="InterPro" id="IPR015915">
    <property type="entry name" value="Kelch-typ_b-propeller"/>
</dbReference>
<evidence type="ECO:0008006" key="6">
    <source>
        <dbReference type="Google" id="ProtNLM"/>
    </source>
</evidence>
<gene>
    <name evidence="4" type="ORF">MCOR33_003932</name>
</gene>
<organism evidence="4 5">
    <name type="scientific">Pyricularia grisea</name>
    <name type="common">Crabgrass-specific blast fungus</name>
    <name type="synonym">Magnaporthe grisea</name>
    <dbReference type="NCBI Taxonomy" id="148305"/>
    <lineage>
        <taxon>Eukaryota</taxon>
        <taxon>Fungi</taxon>
        <taxon>Dikarya</taxon>
        <taxon>Ascomycota</taxon>
        <taxon>Pezizomycotina</taxon>
        <taxon>Sordariomycetes</taxon>
        <taxon>Sordariomycetidae</taxon>
        <taxon>Magnaporthales</taxon>
        <taxon>Pyriculariaceae</taxon>
        <taxon>Pyricularia</taxon>
    </lineage>
</organism>
<dbReference type="EMBL" id="JABSND010000053">
    <property type="protein sequence ID" value="KAI6300358.1"/>
    <property type="molecule type" value="Genomic_DNA"/>
</dbReference>
<proteinExistence type="predicted"/>
<feature type="signal peptide" evidence="3">
    <location>
        <begin position="1"/>
        <end position="31"/>
    </location>
</feature>
<keyword evidence="2" id="KW-0472">Membrane</keyword>
<feature type="region of interest" description="Disordered" evidence="1">
    <location>
        <begin position="457"/>
        <end position="488"/>
    </location>
</feature>
<dbReference type="SUPFAM" id="SSF50965">
    <property type="entry name" value="Galactose oxidase, central domain"/>
    <property type="match status" value="1"/>
</dbReference>
<reference evidence="4" key="1">
    <citation type="submission" date="2021-01" db="EMBL/GenBank/DDBJ databases">
        <title>Deciphering the adaptive evolutionary patterns associated with biogeogrpahic diversity in the finger millet blast pathogen Magnaporthe oryzae in Eastern Africa.</title>
        <authorList>
            <person name="Onyema G."/>
            <person name="Shittu T.A."/>
            <person name="Dodsworth S."/>
            <person name="Devilliers S."/>
            <person name="Muthumeenakshi S."/>
            <person name="Sreenivasaprasad S."/>
        </authorList>
    </citation>
    <scope>NUCLEOTIDE SEQUENCE</scope>
    <source>
        <strain evidence="4">D15/s37</strain>
    </source>
</reference>
<keyword evidence="5" id="KW-1185">Reference proteome</keyword>
<feature type="region of interest" description="Disordered" evidence="1">
    <location>
        <begin position="142"/>
        <end position="163"/>
    </location>
</feature>
<dbReference type="SUPFAM" id="SSF117281">
    <property type="entry name" value="Kelch motif"/>
    <property type="match status" value="1"/>
</dbReference>
<keyword evidence="2" id="KW-1133">Transmembrane helix</keyword>
<feature type="compositionally biased region" description="Basic and acidic residues" evidence="1">
    <location>
        <begin position="149"/>
        <end position="158"/>
    </location>
</feature>
<dbReference type="Proteomes" id="UP001059893">
    <property type="component" value="Unassembled WGS sequence"/>
</dbReference>
<dbReference type="PANTHER" id="PTHR23244">
    <property type="entry name" value="KELCH REPEAT DOMAIN"/>
    <property type="match status" value="1"/>
</dbReference>
<name>A0ABQ8NT41_PYRGI</name>
<evidence type="ECO:0000256" key="2">
    <source>
        <dbReference type="SAM" id="Phobius"/>
    </source>
</evidence>
<keyword evidence="3" id="KW-0732">Signal</keyword>
<feature type="chain" id="PRO_5047521981" description="Kelch repeat protein" evidence="3">
    <location>
        <begin position="32"/>
        <end position="595"/>
    </location>
</feature>
<comment type="caution">
    <text evidence="4">The sequence shown here is derived from an EMBL/GenBank/DDBJ whole genome shotgun (WGS) entry which is preliminary data.</text>
</comment>
<dbReference type="Gene3D" id="2.120.10.80">
    <property type="entry name" value="Kelch-type beta propeller"/>
    <property type="match status" value="1"/>
</dbReference>
<protein>
    <recommendedName>
        <fullName evidence="6">Kelch repeat protein</fullName>
    </recommendedName>
</protein>